<gene>
    <name evidence="2" type="ORF">SAMN05428971_3776</name>
</gene>
<name>A0A1I5GR06_9GAMM</name>
<dbReference type="EMBL" id="FOVG01000005">
    <property type="protein sequence ID" value="SFO38422.1"/>
    <property type="molecule type" value="Genomic_DNA"/>
</dbReference>
<reference evidence="3" key="1">
    <citation type="submission" date="2016-10" db="EMBL/GenBank/DDBJ databases">
        <authorList>
            <person name="Varghese N."/>
            <person name="Submissions S."/>
        </authorList>
    </citation>
    <scope>NUCLEOTIDE SEQUENCE [LARGE SCALE GENOMIC DNA]</scope>
    <source>
        <strain evidence="3">OV426</strain>
    </source>
</reference>
<evidence type="ECO:0000313" key="3">
    <source>
        <dbReference type="Proteomes" id="UP000198968"/>
    </source>
</evidence>
<dbReference type="Proteomes" id="UP000198968">
    <property type="component" value="Unassembled WGS sequence"/>
</dbReference>
<evidence type="ECO:0000256" key="1">
    <source>
        <dbReference type="SAM" id="MobiDB-lite"/>
    </source>
</evidence>
<feature type="region of interest" description="Disordered" evidence="1">
    <location>
        <begin position="1"/>
        <end position="20"/>
    </location>
</feature>
<accession>A0A1I5GR06</accession>
<evidence type="ECO:0000313" key="2">
    <source>
        <dbReference type="EMBL" id="SFO38422.1"/>
    </source>
</evidence>
<keyword evidence="3" id="KW-1185">Reference proteome</keyword>
<dbReference type="RefSeq" id="WP_090966366.1">
    <property type="nucleotide sequence ID" value="NZ_FOVG01000005.1"/>
</dbReference>
<dbReference type="AlphaFoldDB" id="A0A1I5GR06"/>
<organism evidence="2 3">
    <name type="scientific">Candidatus Pantoea varia</name>
    <dbReference type="NCBI Taxonomy" id="1881036"/>
    <lineage>
        <taxon>Bacteria</taxon>
        <taxon>Pseudomonadati</taxon>
        <taxon>Pseudomonadota</taxon>
        <taxon>Gammaproteobacteria</taxon>
        <taxon>Enterobacterales</taxon>
        <taxon>Erwiniaceae</taxon>
        <taxon>Pantoea</taxon>
    </lineage>
</organism>
<proteinExistence type="predicted"/>
<protein>
    <submittedName>
        <fullName evidence="2">Uncharacterized protein</fullName>
    </submittedName>
</protein>
<sequence length="83" mass="8749">MRELSQNEIGHVSGASNTGWGSISWAAQLTSANTGAWTAHFTSANTVAGTAQLTSVNKSFPVVNEIFKVINNLFGINIPSLTL</sequence>